<sequence length="334" mass="35729">MSFFFILSGFILTWSARPKDNVPGFWRRRMVKVYPNHLVMFAATAAVMLIASDPIGAKQFFTSLFLVQSWVPEAMVPTGMNPVAWSLSCEVFFYLSFPLLLLLVRRVPVRGLWTLAGVLLALPWLVVLFAKSVVGGTPLPGGYGVSFEQLWFIYFFPVTRMAEFVLGIVLARLVLAGAVPRIGMLPATALTVGGFVLNAHVPYAYSVGGTAAVWVAPLVLAGTTADVRGTRSLVRGRVLVKLGEMSFAFYLVHTLLLTSAGRWLLPDVSAGGAAGLLVGCLVASLAASYALFTWVEAPLVRKFGSYGGASRRRPGPSESAGAAAAPLAAAEAKE</sequence>
<dbReference type="GO" id="GO:0016747">
    <property type="term" value="F:acyltransferase activity, transferring groups other than amino-acyl groups"/>
    <property type="evidence" value="ECO:0007669"/>
    <property type="project" value="InterPro"/>
</dbReference>
<keyword evidence="5" id="KW-1185">Reference proteome</keyword>
<feature type="region of interest" description="Disordered" evidence="1">
    <location>
        <begin position="309"/>
        <end position="334"/>
    </location>
</feature>
<dbReference type="GO" id="GO:0016020">
    <property type="term" value="C:membrane"/>
    <property type="evidence" value="ECO:0007669"/>
    <property type="project" value="TreeGrafter"/>
</dbReference>
<feature type="transmembrane region" description="Helical" evidence="2">
    <location>
        <begin position="182"/>
        <end position="201"/>
    </location>
</feature>
<feature type="transmembrane region" description="Helical" evidence="2">
    <location>
        <begin position="150"/>
        <end position="175"/>
    </location>
</feature>
<dbReference type="PANTHER" id="PTHR23028">
    <property type="entry name" value="ACETYLTRANSFERASE"/>
    <property type="match status" value="1"/>
</dbReference>
<evidence type="ECO:0000256" key="2">
    <source>
        <dbReference type="SAM" id="Phobius"/>
    </source>
</evidence>
<name>A0A919DML9_9ACTN</name>
<evidence type="ECO:0000313" key="5">
    <source>
        <dbReference type="Proteomes" id="UP000608024"/>
    </source>
</evidence>
<feature type="transmembrane region" description="Helical" evidence="2">
    <location>
        <begin position="34"/>
        <end position="51"/>
    </location>
</feature>
<keyword evidence="4" id="KW-0012">Acyltransferase</keyword>
<feature type="transmembrane region" description="Helical" evidence="2">
    <location>
        <begin position="247"/>
        <end position="265"/>
    </location>
</feature>
<accession>A0A919DML9</accession>
<keyword evidence="2" id="KW-0812">Transmembrane</keyword>
<organism evidence="4 5">
    <name type="scientific">Streptomyces longispororuber</name>
    <dbReference type="NCBI Taxonomy" id="68230"/>
    <lineage>
        <taxon>Bacteria</taxon>
        <taxon>Bacillati</taxon>
        <taxon>Actinomycetota</taxon>
        <taxon>Actinomycetes</taxon>
        <taxon>Kitasatosporales</taxon>
        <taxon>Streptomycetaceae</taxon>
        <taxon>Streptomyces</taxon>
    </lineage>
</organism>
<protein>
    <submittedName>
        <fullName evidence="4">Acyltransferase</fullName>
    </submittedName>
</protein>
<dbReference type="EMBL" id="BNBT01000041">
    <property type="protein sequence ID" value="GHE60519.1"/>
    <property type="molecule type" value="Genomic_DNA"/>
</dbReference>
<dbReference type="Pfam" id="PF01757">
    <property type="entry name" value="Acyl_transf_3"/>
    <property type="match status" value="1"/>
</dbReference>
<evidence type="ECO:0000256" key="1">
    <source>
        <dbReference type="SAM" id="MobiDB-lite"/>
    </source>
</evidence>
<dbReference type="AlphaFoldDB" id="A0A919DML9"/>
<dbReference type="PANTHER" id="PTHR23028:SF131">
    <property type="entry name" value="BLR2367 PROTEIN"/>
    <property type="match status" value="1"/>
</dbReference>
<feature type="transmembrane region" description="Helical" evidence="2">
    <location>
        <begin position="83"/>
        <end position="104"/>
    </location>
</feature>
<keyword evidence="2" id="KW-0472">Membrane</keyword>
<evidence type="ECO:0000259" key="3">
    <source>
        <dbReference type="Pfam" id="PF01757"/>
    </source>
</evidence>
<reference evidence="4" key="2">
    <citation type="submission" date="2020-09" db="EMBL/GenBank/DDBJ databases">
        <authorList>
            <person name="Sun Q."/>
            <person name="Ohkuma M."/>
        </authorList>
    </citation>
    <scope>NUCLEOTIDE SEQUENCE</scope>
    <source>
        <strain evidence="4">JCM 4784</strain>
    </source>
</reference>
<keyword evidence="4" id="KW-0808">Transferase</keyword>
<dbReference type="InterPro" id="IPR050879">
    <property type="entry name" value="Acyltransferase_3"/>
</dbReference>
<dbReference type="InterPro" id="IPR002656">
    <property type="entry name" value="Acyl_transf_3_dom"/>
</dbReference>
<comment type="caution">
    <text evidence="4">The sequence shown here is derived from an EMBL/GenBank/DDBJ whole genome shotgun (WGS) entry which is preliminary data.</text>
</comment>
<feature type="compositionally biased region" description="Low complexity" evidence="1">
    <location>
        <begin position="316"/>
        <end position="334"/>
    </location>
</feature>
<evidence type="ECO:0000313" key="4">
    <source>
        <dbReference type="EMBL" id="GHE60519.1"/>
    </source>
</evidence>
<dbReference type="GO" id="GO:0000271">
    <property type="term" value="P:polysaccharide biosynthetic process"/>
    <property type="evidence" value="ECO:0007669"/>
    <property type="project" value="TreeGrafter"/>
</dbReference>
<feature type="transmembrane region" description="Helical" evidence="2">
    <location>
        <begin position="207"/>
        <end position="227"/>
    </location>
</feature>
<feature type="transmembrane region" description="Helical" evidence="2">
    <location>
        <begin position="271"/>
        <end position="292"/>
    </location>
</feature>
<dbReference type="Proteomes" id="UP000608024">
    <property type="component" value="Unassembled WGS sequence"/>
</dbReference>
<reference evidence="4" key="1">
    <citation type="journal article" date="2014" name="Int. J. Syst. Evol. Microbiol.">
        <title>Complete genome sequence of Corynebacterium casei LMG S-19264T (=DSM 44701T), isolated from a smear-ripened cheese.</title>
        <authorList>
            <consortium name="US DOE Joint Genome Institute (JGI-PGF)"/>
            <person name="Walter F."/>
            <person name="Albersmeier A."/>
            <person name="Kalinowski J."/>
            <person name="Ruckert C."/>
        </authorList>
    </citation>
    <scope>NUCLEOTIDE SEQUENCE</scope>
    <source>
        <strain evidence="4">JCM 4784</strain>
    </source>
</reference>
<gene>
    <name evidence="4" type="ORF">GCM10018785_32060</name>
</gene>
<feature type="domain" description="Acyltransferase 3" evidence="3">
    <location>
        <begin position="1"/>
        <end position="291"/>
    </location>
</feature>
<feature type="transmembrane region" description="Helical" evidence="2">
    <location>
        <begin position="111"/>
        <end position="130"/>
    </location>
</feature>
<keyword evidence="2" id="KW-1133">Transmembrane helix</keyword>
<proteinExistence type="predicted"/>